<reference evidence="4 5" key="1">
    <citation type="submission" date="2017-10" db="EMBL/GenBank/DDBJ databases">
        <title>Bacillus sp. nov., a halophilic bacterium isolated from a Yangshapao Lake.</title>
        <authorList>
            <person name="Wang H."/>
        </authorList>
    </citation>
    <scope>NUCLEOTIDE SEQUENCE [LARGE SCALE GENOMIC DNA]</scope>
    <source>
        <strain evidence="4 5">YSP-3</strain>
    </source>
</reference>
<dbReference type="InterPro" id="IPR029063">
    <property type="entry name" value="SAM-dependent_MTases_sf"/>
</dbReference>
<sequence length="202" mass="22363">MGHYYSEKPDVESRPETVEVTVRGQKLRFLSDRGVFSKGDLDFGTRTLLETFELPAVEGEIADIGCGWGPIGITLACEYKERTFIMADINERAVDLAEKNAERNGAAGNTKVVVSSLFSELQEQEFAAILTNPPIRAGKQVVHQLFDEAHVHLKSGGDLWVVIQKKQGAPSAVKKLAELFGEEQVETVRKAKGYFILRAQKV</sequence>
<evidence type="ECO:0000313" key="5">
    <source>
        <dbReference type="Proteomes" id="UP000248066"/>
    </source>
</evidence>
<evidence type="ECO:0000259" key="3">
    <source>
        <dbReference type="Pfam" id="PF05175"/>
    </source>
</evidence>
<dbReference type="GO" id="GO:0008757">
    <property type="term" value="F:S-adenosylmethionine-dependent methyltransferase activity"/>
    <property type="evidence" value="ECO:0007669"/>
    <property type="project" value="InterPro"/>
</dbReference>
<evidence type="ECO:0000313" key="4">
    <source>
        <dbReference type="EMBL" id="PYZ95705.1"/>
    </source>
</evidence>
<dbReference type="InterPro" id="IPR046977">
    <property type="entry name" value="RsmC/RlmG"/>
</dbReference>
<dbReference type="Gene3D" id="3.40.50.150">
    <property type="entry name" value="Vaccinia Virus protein VP39"/>
    <property type="match status" value="1"/>
</dbReference>
<keyword evidence="1 4" id="KW-0489">Methyltransferase</keyword>
<dbReference type="InterPro" id="IPR007848">
    <property type="entry name" value="Small_mtfrase_dom"/>
</dbReference>
<accession>A0A2W0HEG8</accession>
<dbReference type="Pfam" id="PF05175">
    <property type="entry name" value="MTS"/>
    <property type="match status" value="1"/>
</dbReference>
<dbReference type="PANTHER" id="PTHR47816:SF4">
    <property type="entry name" value="RIBOSOMAL RNA SMALL SUBUNIT METHYLTRANSFERASE C"/>
    <property type="match status" value="1"/>
</dbReference>
<dbReference type="PANTHER" id="PTHR47816">
    <property type="entry name" value="RIBOSOMAL RNA SMALL SUBUNIT METHYLTRANSFERASE C"/>
    <property type="match status" value="1"/>
</dbReference>
<keyword evidence="2 4" id="KW-0808">Transferase</keyword>
<dbReference type="CDD" id="cd02440">
    <property type="entry name" value="AdoMet_MTases"/>
    <property type="match status" value="1"/>
</dbReference>
<comment type="caution">
    <text evidence="4">The sequence shown here is derived from an EMBL/GenBank/DDBJ whole genome shotgun (WGS) entry which is preliminary data.</text>
</comment>
<feature type="domain" description="Methyltransferase small" evidence="3">
    <location>
        <begin position="27"/>
        <end position="197"/>
    </location>
</feature>
<name>A0A2W0HEG8_9BACI</name>
<protein>
    <submittedName>
        <fullName evidence="4">16S rRNA methyltransferase</fullName>
    </submittedName>
</protein>
<dbReference type="OrthoDB" id="9764961at2"/>
<dbReference type="Proteomes" id="UP000248066">
    <property type="component" value="Unassembled WGS sequence"/>
</dbReference>
<dbReference type="EMBL" id="PDOF01000004">
    <property type="protein sequence ID" value="PYZ95705.1"/>
    <property type="molecule type" value="Genomic_DNA"/>
</dbReference>
<dbReference type="AlphaFoldDB" id="A0A2W0HEG8"/>
<proteinExistence type="predicted"/>
<evidence type="ECO:0000256" key="2">
    <source>
        <dbReference type="ARBA" id="ARBA00022679"/>
    </source>
</evidence>
<keyword evidence="5" id="KW-1185">Reference proteome</keyword>
<dbReference type="RefSeq" id="WP_110521827.1">
    <property type="nucleotide sequence ID" value="NZ_PDOF01000004.1"/>
</dbReference>
<gene>
    <name evidence="4" type="ORF">CR205_19320</name>
</gene>
<dbReference type="SUPFAM" id="SSF53335">
    <property type="entry name" value="S-adenosyl-L-methionine-dependent methyltransferases"/>
    <property type="match status" value="1"/>
</dbReference>
<dbReference type="GO" id="GO:0032259">
    <property type="term" value="P:methylation"/>
    <property type="evidence" value="ECO:0007669"/>
    <property type="project" value="UniProtKB-KW"/>
</dbReference>
<organism evidence="4 5">
    <name type="scientific">Alteribacter lacisalsi</name>
    <dbReference type="NCBI Taxonomy" id="2045244"/>
    <lineage>
        <taxon>Bacteria</taxon>
        <taxon>Bacillati</taxon>
        <taxon>Bacillota</taxon>
        <taxon>Bacilli</taxon>
        <taxon>Bacillales</taxon>
        <taxon>Bacillaceae</taxon>
        <taxon>Alteribacter</taxon>
    </lineage>
</organism>
<evidence type="ECO:0000256" key="1">
    <source>
        <dbReference type="ARBA" id="ARBA00022603"/>
    </source>
</evidence>